<keyword evidence="2" id="KW-0812">Transmembrane</keyword>
<keyword evidence="2" id="KW-0472">Membrane</keyword>
<comment type="caution">
    <text evidence="3">The sequence shown here is derived from an EMBL/GenBank/DDBJ whole genome shotgun (WGS) entry which is preliminary data.</text>
</comment>
<proteinExistence type="predicted"/>
<dbReference type="EMBL" id="VFPH01000003">
    <property type="protein sequence ID" value="TQM35644.1"/>
    <property type="molecule type" value="Genomic_DNA"/>
</dbReference>
<evidence type="ECO:0000313" key="4">
    <source>
        <dbReference type="Proteomes" id="UP000319818"/>
    </source>
</evidence>
<feature type="compositionally biased region" description="Pro residues" evidence="1">
    <location>
        <begin position="112"/>
        <end position="129"/>
    </location>
</feature>
<dbReference type="Proteomes" id="UP000319818">
    <property type="component" value="Unassembled WGS sequence"/>
</dbReference>
<evidence type="ECO:0000256" key="1">
    <source>
        <dbReference type="SAM" id="MobiDB-lite"/>
    </source>
</evidence>
<keyword evidence="4" id="KW-1185">Reference proteome</keyword>
<keyword evidence="2" id="KW-1133">Transmembrane helix</keyword>
<organism evidence="3 4">
    <name type="scientific">Pseudonocardia cypriaca</name>
    <dbReference type="NCBI Taxonomy" id="882449"/>
    <lineage>
        <taxon>Bacteria</taxon>
        <taxon>Bacillati</taxon>
        <taxon>Actinomycetota</taxon>
        <taxon>Actinomycetes</taxon>
        <taxon>Pseudonocardiales</taxon>
        <taxon>Pseudonocardiaceae</taxon>
        <taxon>Pseudonocardia</taxon>
    </lineage>
</organism>
<feature type="compositionally biased region" description="Low complexity" evidence="1">
    <location>
        <begin position="67"/>
        <end position="93"/>
    </location>
</feature>
<evidence type="ECO:0000256" key="2">
    <source>
        <dbReference type="SAM" id="Phobius"/>
    </source>
</evidence>
<feature type="compositionally biased region" description="Low complexity" evidence="1">
    <location>
        <begin position="49"/>
        <end position="58"/>
    </location>
</feature>
<gene>
    <name evidence="3" type="ORF">FB388_7083</name>
</gene>
<name>A0A543FPJ9_9PSEU</name>
<dbReference type="AlphaFoldDB" id="A0A543FPJ9"/>
<sequence>MGPLPAAVYWRRRWVAVGSMVAVIVAMTWGIAALTSTPDEPETARRTTSRAAVSAPQETSPPPAAPPYAALLPATLPSAAQPTGAPQPGAAGSVPPTASIPEPLVVDDAPPTTAPPPTTTPPPTTPARPVPCTNDMIAVGAEVVGPERRVGERMVLRLVVTNSSTQPCVRDLDPVRQEIVVWSADGSQRLWSSNDCSSAKGADPRTLAPGQPLTFTVRWAGRTSAPGCPQRRDTVPAGEYRLLTRVDDVISPPTQFVREP</sequence>
<protein>
    <submittedName>
        <fullName evidence="3">Uncharacterized protein</fullName>
    </submittedName>
</protein>
<feature type="region of interest" description="Disordered" evidence="1">
    <location>
        <begin position="37"/>
        <end position="131"/>
    </location>
</feature>
<accession>A0A543FPJ9</accession>
<reference evidence="3 4" key="1">
    <citation type="submission" date="2019-06" db="EMBL/GenBank/DDBJ databases">
        <title>Sequencing the genomes of 1000 actinobacteria strains.</title>
        <authorList>
            <person name="Klenk H.-P."/>
        </authorList>
    </citation>
    <scope>NUCLEOTIDE SEQUENCE [LARGE SCALE GENOMIC DNA]</scope>
    <source>
        <strain evidence="3 4">DSM 45511</strain>
    </source>
</reference>
<evidence type="ECO:0000313" key="3">
    <source>
        <dbReference type="EMBL" id="TQM35644.1"/>
    </source>
</evidence>
<feature type="transmembrane region" description="Helical" evidence="2">
    <location>
        <begin position="14"/>
        <end position="36"/>
    </location>
</feature>